<evidence type="ECO:0000256" key="6">
    <source>
        <dbReference type="ARBA" id="ARBA00023316"/>
    </source>
</evidence>
<feature type="binding site" evidence="7">
    <location>
        <begin position="185"/>
        <end position="186"/>
    </location>
    <ligand>
        <name>substrate</name>
    </ligand>
</feature>
<evidence type="ECO:0000313" key="8">
    <source>
        <dbReference type="EMBL" id="TFF66320.1"/>
    </source>
</evidence>
<dbReference type="InterPro" id="IPR001920">
    <property type="entry name" value="Asp/Glu_race"/>
</dbReference>
<organism evidence="8 9">
    <name type="scientific">Helcococcus ovis</name>
    <dbReference type="NCBI Taxonomy" id="72026"/>
    <lineage>
        <taxon>Bacteria</taxon>
        <taxon>Bacillati</taxon>
        <taxon>Bacillota</taxon>
        <taxon>Tissierellia</taxon>
        <taxon>Tissierellales</taxon>
        <taxon>Peptoniphilaceae</taxon>
        <taxon>Helcococcus</taxon>
    </lineage>
</organism>
<evidence type="ECO:0000256" key="5">
    <source>
        <dbReference type="ARBA" id="ARBA00023235"/>
    </source>
</evidence>
<evidence type="ECO:0000256" key="1">
    <source>
        <dbReference type="ARBA" id="ARBA00001602"/>
    </source>
</evidence>
<evidence type="ECO:0000256" key="2">
    <source>
        <dbReference type="ARBA" id="ARBA00013090"/>
    </source>
</evidence>
<feature type="binding site" evidence="7">
    <location>
        <begin position="44"/>
        <end position="45"/>
    </location>
    <ligand>
        <name>substrate</name>
    </ligand>
</feature>
<dbReference type="RefSeq" id="WP_134744107.1">
    <property type="nucleotide sequence ID" value="NZ_JBFNFK010000012.1"/>
</dbReference>
<comment type="catalytic activity">
    <reaction evidence="1 7">
        <text>L-glutamate = D-glutamate</text>
        <dbReference type="Rhea" id="RHEA:12813"/>
        <dbReference type="ChEBI" id="CHEBI:29985"/>
        <dbReference type="ChEBI" id="CHEBI:29986"/>
        <dbReference type="EC" id="5.1.1.3"/>
    </reaction>
</comment>
<keyword evidence="6 7" id="KW-0961">Cell wall biogenesis/degradation</keyword>
<keyword evidence="3 7" id="KW-0133">Cell shape</keyword>
<dbReference type="Proteomes" id="UP000297454">
    <property type="component" value="Unassembled WGS sequence"/>
</dbReference>
<dbReference type="InterPro" id="IPR015942">
    <property type="entry name" value="Asp/Glu/hydantoin_racemase"/>
</dbReference>
<dbReference type="EC" id="5.1.1.3" evidence="2 7"/>
<dbReference type="Gene3D" id="3.40.50.1860">
    <property type="match status" value="2"/>
</dbReference>
<name>A0A4R9C1E3_9FIRM</name>
<feature type="active site" description="Proton donor/acceptor" evidence="7">
    <location>
        <position position="184"/>
    </location>
</feature>
<keyword evidence="9" id="KW-1185">Reference proteome</keyword>
<dbReference type="InterPro" id="IPR018187">
    <property type="entry name" value="Asp/Glu_racemase_AS_1"/>
</dbReference>
<evidence type="ECO:0000313" key="9">
    <source>
        <dbReference type="Proteomes" id="UP000297454"/>
    </source>
</evidence>
<dbReference type="InterPro" id="IPR004391">
    <property type="entry name" value="Glu_race"/>
</dbReference>
<dbReference type="HAMAP" id="MF_00258">
    <property type="entry name" value="Glu_racemase"/>
    <property type="match status" value="1"/>
</dbReference>
<dbReference type="GO" id="GO:0008360">
    <property type="term" value="P:regulation of cell shape"/>
    <property type="evidence" value="ECO:0007669"/>
    <property type="project" value="UniProtKB-KW"/>
</dbReference>
<comment type="caution">
    <text evidence="8">The sequence shown here is derived from an EMBL/GenBank/DDBJ whole genome shotgun (WGS) entry which is preliminary data.</text>
</comment>
<dbReference type="PANTHER" id="PTHR21198:SF2">
    <property type="entry name" value="GLUTAMATE RACEMASE"/>
    <property type="match status" value="1"/>
</dbReference>
<gene>
    <name evidence="7 8" type="primary">murI</name>
    <name evidence="8" type="ORF">EQF91_04310</name>
</gene>
<evidence type="ECO:0000256" key="4">
    <source>
        <dbReference type="ARBA" id="ARBA00022984"/>
    </source>
</evidence>
<dbReference type="PANTHER" id="PTHR21198">
    <property type="entry name" value="GLUTAMATE RACEMASE"/>
    <property type="match status" value="1"/>
</dbReference>
<dbReference type="UniPathway" id="UPA00219"/>
<proteinExistence type="inferred from homology"/>
<dbReference type="GO" id="GO:0071555">
    <property type="term" value="P:cell wall organization"/>
    <property type="evidence" value="ECO:0007669"/>
    <property type="project" value="UniProtKB-KW"/>
</dbReference>
<dbReference type="GO" id="GO:0009252">
    <property type="term" value="P:peptidoglycan biosynthetic process"/>
    <property type="evidence" value="ECO:0007669"/>
    <property type="project" value="UniProtKB-UniRule"/>
</dbReference>
<comment type="function">
    <text evidence="7">Provides the (R)-glutamate required for cell wall biosynthesis.</text>
</comment>
<keyword evidence="5 7" id="KW-0413">Isomerase</keyword>
<dbReference type="AlphaFoldDB" id="A0A4R9C1E3"/>
<evidence type="ECO:0000256" key="7">
    <source>
        <dbReference type="HAMAP-Rule" id="MF_00258"/>
    </source>
</evidence>
<dbReference type="Pfam" id="PF01177">
    <property type="entry name" value="Asp_Glu_race"/>
    <property type="match status" value="1"/>
</dbReference>
<reference evidence="8 9" key="1">
    <citation type="submission" date="2019-01" db="EMBL/GenBank/DDBJ databases">
        <title>Draft Genome Sequences of Helcococcus ovis Strains Isolated from the Uterus and Vagina of Dairy Cows with Metritis.</title>
        <authorList>
            <person name="Cunha F."/>
            <person name="Jeon S.J."/>
            <person name="Kutzer P."/>
            <person name="Galvao K.N."/>
        </authorList>
    </citation>
    <scope>NUCLEOTIDE SEQUENCE [LARGE SCALE GENOMIC DNA]</scope>
    <source>
        <strain evidence="8 9">KG-37</strain>
    </source>
</reference>
<comment type="pathway">
    <text evidence="7">Cell wall biogenesis; peptidoglycan biosynthesis.</text>
</comment>
<keyword evidence="4 7" id="KW-0573">Peptidoglycan synthesis</keyword>
<evidence type="ECO:0000256" key="3">
    <source>
        <dbReference type="ARBA" id="ARBA00022960"/>
    </source>
</evidence>
<feature type="binding site" evidence="7">
    <location>
        <begin position="76"/>
        <end position="77"/>
    </location>
    <ligand>
        <name>substrate</name>
    </ligand>
</feature>
<dbReference type="NCBIfam" id="TIGR00067">
    <property type="entry name" value="glut_race"/>
    <property type="match status" value="1"/>
</dbReference>
<feature type="binding site" evidence="7">
    <location>
        <begin position="12"/>
        <end position="13"/>
    </location>
    <ligand>
        <name>substrate</name>
    </ligand>
</feature>
<dbReference type="SUPFAM" id="SSF53681">
    <property type="entry name" value="Aspartate/glutamate racemase"/>
    <property type="match status" value="2"/>
</dbReference>
<dbReference type="EMBL" id="SCFR01000011">
    <property type="protein sequence ID" value="TFF66320.1"/>
    <property type="molecule type" value="Genomic_DNA"/>
</dbReference>
<dbReference type="GO" id="GO:0008881">
    <property type="term" value="F:glutamate racemase activity"/>
    <property type="evidence" value="ECO:0007669"/>
    <property type="project" value="UniProtKB-UniRule"/>
</dbReference>
<dbReference type="PROSITE" id="PS00923">
    <property type="entry name" value="ASP_GLU_RACEMASE_1"/>
    <property type="match status" value="1"/>
</dbReference>
<comment type="similarity">
    <text evidence="7">Belongs to the aspartate/glutamate racemases family.</text>
</comment>
<feature type="active site" description="Proton donor/acceptor" evidence="7">
    <location>
        <position position="75"/>
    </location>
</feature>
<sequence>MNISNRPIGVFDSGLGGLTVLKELKKILPNENYIYLGDLKNSPYGDKSGDEITSFTKKNIEFFLKNGVKLVVVACNTASSYNIEKIREIYNVPIITVLESAISGINKEDKNILLAATKATCNSGYFDKLLKINFEIVNLYKEACIDIVPSIENKNLVDDEIQVIVDKYIKKYSKEKIDKLILGCTHYPIWKKYFENSVNKDVEIFDPAHKLALDVYNYLNINRMLNNDENSKIKFCVTKNKDIFFEKSKKFIGEKFIEKVEKIEL</sequence>
<accession>A0A4R9C1E3</accession>
<protein>
    <recommendedName>
        <fullName evidence="2 7">Glutamate racemase</fullName>
        <ecNumber evidence="2 7">5.1.1.3</ecNumber>
    </recommendedName>
</protein>